<comment type="caution">
    <text evidence="1">The sequence shown here is derived from an EMBL/GenBank/DDBJ whole genome shotgun (WGS) entry which is preliminary data.</text>
</comment>
<dbReference type="EMBL" id="LXQA010316024">
    <property type="protein sequence ID" value="MCI43342.1"/>
    <property type="molecule type" value="Genomic_DNA"/>
</dbReference>
<sequence length="28" mass="3163">MVKKTEQEALELLQFSPGAKTTVCRILQ</sequence>
<accession>A0A392S4J9</accession>
<name>A0A392S4J9_9FABA</name>
<keyword evidence="2" id="KW-1185">Reference proteome</keyword>
<reference evidence="1 2" key="1">
    <citation type="journal article" date="2018" name="Front. Plant Sci.">
        <title>Red Clover (Trifolium pratense) and Zigzag Clover (T. medium) - A Picture of Genomic Similarities and Differences.</title>
        <authorList>
            <person name="Dluhosova J."/>
            <person name="Istvanek J."/>
            <person name="Nedelnik J."/>
            <person name="Repkova J."/>
        </authorList>
    </citation>
    <scope>NUCLEOTIDE SEQUENCE [LARGE SCALE GENOMIC DNA]</scope>
    <source>
        <strain evidence="2">cv. 10/8</strain>
        <tissue evidence="1">Leaf</tissue>
    </source>
</reference>
<dbReference type="Proteomes" id="UP000265520">
    <property type="component" value="Unassembled WGS sequence"/>
</dbReference>
<protein>
    <submittedName>
        <fullName evidence="1">Uncharacterized protein</fullName>
    </submittedName>
</protein>
<feature type="non-terminal residue" evidence="1">
    <location>
        <position position="28"/>
    </location>
</feature>
<evidence type="ECO:0000313" key="2">
    <source>
        <dbReference type="Proteomes" id="UP000265520"/>
    </source>
</evidence>
<evidence type="ECO:0000313" key="1">
    <source>
        <dbReference type="EMBL" id="MCI43342.1"/>
    </source>
</evidence>
<proteinExistence type="predicted"/>
<organism evidence="1 2">
    <name type="scientific">Trifolium medium</name>
    <dbReference type="NCBI Taxonomy" id="97028"/>
    <lineage>
        <taxon>Eukaryota</taxon>
        <taxon>Viridiplantae</taxon>
        <taxon>Streptophyta</taxon>
        <taxon>Embryophyta</taxon>
        <taxon>Tracheophyta</taxon>
        <taxon>Spermatophyta</taxon>
        <taxon>Magnoliopsida</taxon>
        <taxon>eudicotyledons</taxon>
        <taxon>Gunneridae</taxon>
        <taxon>Pentapetalae</taxon>
        <taxon>rosids</taxon>
        <taxon>fabids</taxon>
        <taxon>Fabales</taxon>
        <taxon>Fabaceae</taxon>
        <taxon>Papilionoideae</taxon>
        <taxon>50 kb inversion clade</taxon>
        <taxon>NPAAA clade</taxon>
        <taxon>Hologalegina</taxon>
        <taxon>IRL clade</taxon>
        <taxon>Trifolieae</taxon>
        <taxon>Trifolium</taxon>
    </lineage>
</organism>
<dbReference type="AlphaFoldDB" id="A0A392S4J9"/>